<sequence length="248" mass="28274">FRLIGEEHLDPKICQRVYNIVRNMGTITWNGWALREPADYRAADFNPDINATFLVQLVDKDPLQLAREYAWRCLGKFPPPQDTSTLVVGHSLFDKTRAPDGMHKYITETFVIPADTISEQEWLQYKKDKVITEQAAWQSYAPNITWDNIIDCFVNSPYDTMRLANMRPSGEEHVIADVPSQIGSFRPIPELAQHRTVIVLAIMTAGVGIMDKTRQGQFCRTPPATKFVPSLKNTNLHSPIFSQIHGQY</sequence>
<accession>X1HWD8</accession>
<name>X1HWD8_9ZZZZ</name>
<dbReference type="EMBL" id="BARU01032677">
    <property type="protein sequence ID" value="GAH73782.1"/>
    <property type="molecule type" value="Genomic_DNA"/>
</dbReference>
<comment type="caution">
    <text evidence="1">The sequence shown here is derived from an EMBL/GenBank/DDBJ whole genome shotgun (WGS) entry which is preliminary data.</text>
</comment>
<proteinExistence type="predicted"/>
<feature type="non-terminal residue" evidence="1">
    <location>
        <position position="1"/>
    </location>
</feature>
<organism evidence="1">
    <name type="scientific">marine sediment metagenome</name>
    <dbReference type="NCBI Taxonomy" id="412755"/>
    <lineage>
        <taxon>unclassified sequences</taxon>
        <taxon>metagenomes</taxon>
        <taxon>ecological metagenomes</taxon>
    </lineage>
</organism>
<protein>
    <submittedName>
        <fullName evidence="1">Uncharacterized protein</fullName>
    </submittedName>
</protein>
<evidence type="ECO:0000313" key="1">
    <source>
        <dbReference type="EMBL" id="GAH73782.1"/>
    </source>
</evidence>
<reference evidence="1" key="1">
    <citation type="journal article" date="2014" name="Front. Microbiol.">
        <title>High frequency of phylogenetically diverse reductive dehalogenase-homologous genes in deep subseafloor sedimentary metagenomes.</title>
        <authorList>
            <person name="Kawai M."/>
            <person name="Futagami T."/>
            <person name="Toyoda A."/>
            <person name="Takaki Y."/>
            <person name="Nishi S."/>
            <person name="Hori S."/>
            <person name="Arai W."/>
            <person name="Tsubouchi T."/>
            <person name="Morono Y."/>
            <person name="Uchiyama I."/>
            <person name="Ito T."/>
            <person name="Fujiyama A."/>
            <person name="Inagaki F."/>
            <person name="Takami H."/>
        </authorList>
    </citation>
    <scope>NUCLEOTIDE SEQUENCE</scope>
    <source>
        <strain evidence="1">Expedition CK06-06</strain>
    </source>
</reference>
<gene>
    <name evidence="1" type="ORF">S03H2_51504</name>
</gene>
<dbReference type="AlphaFoldDB" id="X1HWD8"/>